<dbReference type="NCBIfam" id="NF001843">
    <property type="entry name" value="PRK00567.1-4"/>
    <property type="match status" value="1"/>
</dbReference>
<dbReference type="GO" id="GO:0005886">
    <property type="term" value="C:plasma membrane"/>
    <property type="evidence" value="ECO:0007669"/>
    <property type="project" value="UniProtKB-SubCell"/>
</dbReference>
<reference evidence="10 11" key="1">
    <citation type="submission" date="2015-08" db="EMBL/GenBank/DDBJ databases">
        <authorList>
            <person name="Babu N.S."/>
            <person name="Beckwith C.J."/>
            <person name="Beseler K.G."/>
            <person name="Brison A."/>
            <person name="Carone J.V."/>
            <person name="Caskin T.P."/>
            <person name="Diamond M."/>
            <person name="Durham M.E."/>
            <person name="Foxe J.M."/>
            <person name="Go M."/>
            <person name="Henderson B.A."/>
            <person name="Jones I.B."/>
            <person name="McGettigan J.A."/>
            <person name="Micheletti S.J."/>
            <person name="Nasrallah M.E."/>
            <person name="Ortiz D."/>
            <person name="Piller C.R."/>
            <person name="Privatt S.R."/>
            <person name="Schneider S.L."/>
            <person name="Sharp S."/>
            <person name="Smith T.C."/>
            <person name="Stanton J.D."/>
            <person name="Ullery H.E."/>
            <person name="Wilson R.J."/>
            <person name="Serrano M.G."/>
            <person name="Buck G."/>
            <person name="Lee V."/>
            <person name="Wang Y."/>
            <person name="Carvalho R."/>
            <person name="Voegtly L."/>
            <person name="Shi R."/>
            <person name="Duckworth R."/>
            <person name="Johnson A."/>
            <person name="Loviza R."/>
            <person name="Walstead R."/>
            <person name="Shah Z."/>
            <person name="Kiflezghi M."/>
            <person name="Wade K."/>
            <person name="Ball S.L."/>
            <person name="Bradley K.W."/>
            <person name="Asai D.J."/>
            <person name="Bowman C.A."/>
            <person name="Russell D.A."/>
            <person name="Pope W.H."/>
            <person name="Jacobs-Sera D."/>
            <person name="Hendrix R.W."/>
            <person name="Hatfull G.F."/>
        </authorList>
    </citation>
    <scope>NUCLEOTIDE SEQUENCE [LARGE SCALE GENOMIC DNA]</scope>
    <source>
        <strain evidence="10 11">DSM 27648</strain>
    </source>
</reference>
<dbReference type="Proteomes" id="UP000064967">
    <property type="component" value="Chromosome"/>
</dbReference>
<name>A0A0K1PTN9_9BACT</name>
<evidence type="ECO:0000256" key="1">
    <source>
        <dbReference type="ARBA" id="ARBA00004141"/>
    </source>
</evidence>
<evidence type="ECO:0000313" key="11">
    <source>
        <dbReference type="Proteomes" id="UP000064967"/>
    </source>
</evidence>
<comment type="similarity">
    <text evidence="9">Belongs to the MscL family.</text>
</comment>
<comment type="subcellular location">
    <subcellularLocation>
        <location evidence="9">Cell membrane</location>
        <topology evidence="9">Multi-pass membrane protein</topology>
    </subcellularLocation>
    <subcellularLocation>
        <location evidence="1">Membrane</location>
        <topology evidence="1">Multi-pass membrane protein</topology>
    </subcellularLocation>
</comment>
<accession>A0A0K1PTN9</accession>
<protein>
    <recommendedName>
        <fullName evidence="9">Large-conductance mechanosensitive channel</fullName>
    </recommendedName>
</protein>
<keyword evidence="7 9" id="KW-0472">Membrane</keyword>
<comment type="function">
    <text evidence="9">Channel that opens in response to stretch forces in the membrane lipid bilayer. May participate in the regulation of osmotic pressure changes within the cell.</text>
</comment>
<evidence type="ECO:0000256" key="8">
    <source>
        <dbReference type="ARBA" id="ARBA00023303"/>
    </source>
</evidence>
<feature type="transmembrane region" description="Helical" evidence="9">
    <location>
        <begin position="78"/>
        <end position="102"/>
    </location>
</feature>
<dbReference type="InterPro" id="IPR036019">
    <property type="entry name" value="MscL_channel"/>
</dbReference>
<dbReference type="PANTHER" id="PTHR30266:SF2">
    <property type="entry name" value="LARGE-CONDUCTANCE MECHANOSENSITIVE CHANNEL"/>
    <property type="match status" value="1"/>
</dbReference>
<sequence>MGILQEFKEFAVKGNFVDLAVAVVLGAASGKVVTAIVEKIIMPPVGIALGQVNFSDLKIVLKPGSLGADGKELVKEVAIGYGATIQALVDFVIVAFIIFLIVKAMNKFKKATPPPEPSAQEKLLMEIRDALKAAK</sequence>
<dbReference type="AlphaFoldDB" id="A0A0K1PTN9"/>
<evidence type="ECO:0000313" key="10">
    <source>
        <dbReference type="EMBL" id="AKU96499.1"/>
    </source>
</evidence>
<dbReference type="PATRIC" id="fig|1391654.3.peg.3198"/>
<keyword evidence="11" id="KW-1185">Reference proteome</keyword>
<dbReference type="SUPFAM" id="SSF81330">
    <property type="entry name" value="Gated mechanosensitive channel"/>
    <property type="match status" value="1"/>
</dbReference>
<dbReference type="KEGG" id="llu:AKJ09_03163"/>
<evidence type="ECO:0000256" key="7">
    <source>
        <dbReference type="ARBA" id="ARBA00023136"/>
    </source>
</evidence>
<dbReference type="NCBIfam" id="TIGR00220">
    <property type="entry name" value="mscL"/>
    <property type="match status" value="1"/>
</dbReference>
<dbReference type="STRING" id="1391654.AKJ09_03163"/>
<keyword evidence="8 9" id="KW-0407">Ion channel</keyword>
<keyword evidence="3 9" id="KW-1003">Cell membrane</keyword>
<dbReference type="PANTHER" id="PTHR30266">
    <property type="entry name" value="MECHANOSENSITIVE CHANNEL MSCL"/>
    <property type="match status" value="1"/>
</dbReference>
<dbReference type="HAMAP" id="MF_00115">
    <property type="entry name" value="MscL"/>
    <property type="match status" value="1"/>
</dbReference>
<organism evidence="10 11">
    <name type="scientific">Labilithrix luteola</name>
    <dbReference type="NCBI Taxonomy" id="1391654"/>
    <lineage>
        <taxon>Bacteria</taxon>
        <taxon>Pseudomonadati</taxon>
        <taxon>Myxococcota</taxon>
        <taxon>Polyangia</taxon>
        <taxon>Polyangiales</taxon>
        <taxon>Labilitrichaceae</taxon>
        <taxon>Labilithrix</taxon>
    </lineage>
</organism>
<gene>
    <name evidence="9" type="primary">mscL</name>
    <name evidence="10" type="ORF">AKJ09_03163</name>
</gene>
<dbReference type="GO" id="GO:0008381">
    <property type="term" value="F:mechanosensitive monoatomic ion channel activity"/>
    <property type="evidence" value="ECO:0007669"/>
    <property type="project" value="UniProtKB-UniRule"/>
</dbReference>
<dbReference type="EMBL" id="CP012333">
    <property type="protein sequence ID" value="AKU96499.1"/>
    <property type="molecule type" value="Genomic_DNA"/>
</dbReference>
<evidence type="ECO:0000256" key="9">
    <source>
        <dbReference type="HAMAP-Rule" id="MF_00115"/>
    </source>
</evidence>
<evidence type="ECO:0000256" key="5">
    <source>
        <dbReference type="ARBA" id="ARBA00022989"/>
    </source>
</evidence>
<keyword evidence="6 9" id="KW-0406">Ion transport</keyword>
<evidence type="ECO:0000256" key="4">
    <source>
        <dbReference type="ARBA" id="ARBA00022692"/>
    </source>
</evidence>
<keyword evidence="4 9" id="KW-0812">Transmembrane</keyword>
<comment type="subunit">
    <text evidence="9">Homopentamer.</text>
</comment>
<evidence type="ECO:0000256" key="2">
    <source>
        <dbReference type="ARBA" id="ARBA00022448"/>
    </source>
</evidence>
<dbReference type="InterPro" id="IPR037673">
    <property type="entry name" value="MSC/AndL"/>
</dbReference>
<dbReference type="PRINTS" id="PR01264">
    <property type="entry name" value="MECHCHANNEL"/>
</dbReference>
<evidence type="ECO:0000256" key="6">
    <source>
        <dbReference type="ARBA" id="ARBA00023065"/>
    </source>
</evidence>
<keyword evidence="2 9" id="KW-0813">Transport</keyword>
<dbReference type="Gene3D" id="1.10.1200.120">
    <property type="entry name" value="Large-conductance mechanosensitive channel, MscL, domain 1"/>
    <property type="match status" value="1"/>
</dbReference>
<comment type="caution">
    <text evidence="9">Lacks conserved residue(s) required for the propagation of feature annotation.</text>
</comment>
<proteinExistence type="inferred from homology"/>
<evidence type="ECO:0000256" key="3">
    <source>
        <dbReference type="ARBA" id="ARBA00022475"/>
    </source>
</evidence>
<dbReference type="InterPro" id="IPR001185">
    <property type="entry name" value="MS_channel"/>
</dbReference>
<dbReference type="RefSeq" id="WP_169927537.1">
    <property type="nucleotide sequence ID" value="NZ_CP012333.1"/>
</dbReference>
<keyword evidence="5 9" id="KW-1133">Transmembrane helix</keyword>
<dbReference type="Pfam" id="PF01741">
    <property type="entry name" value="MscL"/>
    <property type="match status" value="1"/>
</dbReference>